<evidence type="ECO:0000313" key="15">
    <source>
        <dbReference type="EnsemblMetazoa" id="XP_021205975.1"/>
    </source>
</evidence>
<comment type="cofactor">
    <cofactor evidence="13">
        <name>Zn(2+)</name>
        <dbReference type="ChEBI" id="CHEBI:29105"/>
    </cofactor>
    <text evidence="13">Binds 1 zinc ion per subunit.</text>
</comment>
<keyword evidence="5" id="KW-0472">Membrane</keyword>
<evidence type="ECO:0000256" key="10">
    <source>
        <dbReference type="ARBA" id="ARBA00023049"/>
    </source>
</evidence>
<evidence type="ECO:0000256" key="5">
    <source>
        <dbReference type="ARBA" id="ARBA00022622"/>
    </source>
</evidence>
<dbReference type="AlphaFoldDB" id="A0A8R2DLU4"/>
<dbReference type="GO" id="GO:0098552">
    <property type="term" value="C:side of membrane"/>
    <property type="evidence" value="ECO:0007669"/>
    <property type="project" value="UniProtKB-KW"/>
</dbReference>
<evidence type="ECO:0000256" key="3">
    <source>
        <dbReference type="ARBA" id="ARBA00010136"/>
    </source>
</evidence>
<dbReference type="Pfam" id="PF09127">
    <property type="entry name" value="Leuk-A4-hydro_C"/>
    <property type="match status" value="1"/>
</dbReference>
<accession>A0A8R2DLU4</accession>
<dbReference type="InterPro" id="IPR001930">
    <property type="entry name" value="Peptidase_M1"/>
</dbReference>
<dbReference type="InterPro" id="IPR049980">
    <property type="entry name" value="LTA4H_cat"/>
</dbReference>
<comment type="subcellular location">
    <subcellularLocation>
        <location evidence="2">Cell membrane</location>
        <topology evidence="2">Lipid-anchor</topology>
        <topology evidence="2">GPI-anchor</topology>
    </subcellularLocation>
    <subcellularLocation>
        <location evidence="1">Cytoplasm</location>
    </subcellularLocation>
</comment>
<dbReference type="Gene3D" id="3.30.2010.30">
    <property type="match status" value="1"/>
</dbReference>
<organism evidence="15 16">
    <name type="scientific">Bombyx mori</name>
    <name type="common">Silk moth</name>
    <dbReference type="NCBI Taxonomy" id="7091"/>
    <lineage>
        <taxon>Eukaryota</taxon>
        <taxon>Metazoa</taxon>
        <taxon>Ecdysozoa</taxon>
        <taxon>Arthropoda</taxon>
        <taxon>Hexapoda</taxon>
        <taxon>Insecta</taxon>
        <taxon>Pterygota</taxon>
        <taxon>Neoptera</taxon>
        <taxon>Endopterygota</taxon>
        <taxon>Lepidoptera</taxon>
        <taxon>Glossata</taxon>
        <taxon>Ditrysia</taxon>
        <taxon>Bombycoidea</taxon>
        <taxon>Bombycidae</taxon>
        <taxon>Bombycinae</taxon>
        <taxon>Bombyx</taxon>
    </lineage>
</organism>
<evidence type="ECO:0000259" key="14">
    <source>
        <dbReference type="SMART" id="SM01263"/>
    </source>
</evidence>
<keyword evidence="6" id="KW-0645">Protease</keyword>
<keyword evidence="16" id="KW-1185">Reference proteome</keyword>
<reference evidence="16" key="1">
    <citation type="journal article" date="2008" name="Insect Biochem. Mol. Biol.">
        <title>The genome of a lepidopteran model insect, the silkworm Bombyx mori.</title>
        <authorList>
            <consortium name="International Silkworm Genome Consortium"/>
        </authorList>
    </citation>
    <scope>NUCLEOTIDE SEQUENCE [LARGE SCALE GENOMIC DNA]</scope>
    <source>
        <strain evidence="16">p50T</strain>
    </source>
</reference>
<dbReference type="InterPro" id="IPR034015">
    <property type="entry name" value="M1_LTA4H"/>
</dbReference>
<dbReference type="FunFam" id="3.30.2010.30:FF:000001">
    <property type="entry name" value="Leukotriene A(4) hydrolase"/>
    <property type="match status" value="1"/>
</dbReference>
<dbReference type="InterPro" id="IPR014782">
    <property type="entry name" value="Peptidase_M1_dom"/>
</dbReference>
<comment type="similarity">
    <text evidence="3">Belongs to the peptidase M1 family.</text>
</comment>
<keyword evidence="9 13" id="KW-0862">Zinc</keyword>
<dbReference type="EnsemblMetazoa" id="XM_021350300.2">
    <property type="protein sequence ID" value="XP_021205975.1"/>
    <property type="gene ID" value="LOC732953"/>
</dbReference>
<proteinExistence type="inferred from homology"/>
<dbReference type="InterPro" id="IPR016024">
    <property type="entry name" value="ARM-type_fold"/>
</dbReference>
<evidence type="ECO:0000313" key="16">
    <source>
        <dbReference type="Proteomes" id="UP000005204"/>
    </source>
</evidence>
<dbReference type="FunFam" id="1.10.390.10:FF:000003">
    <property type="entry name" value="Leukotriene A(4) hydrolase"/>
    <property type="match status" value="1"/>
</dbReference>
<dbReference type="GO" id="GO:0008270">
    <property type="term" value="F:zinc ion binding"/>
    <property type="evidence" value="ECO:0007669"/>
    <property type="project" value="InterPro"/>
</dbReference>
<evidence type="ECO:0000256" key="2">
    <source>
        <dbReference type="ARBA" id="ARBA00004609"/>
    </source>
</evidence>
<evidence type="ECO:0000256" key="6">
    <source>
        <dbReference type="ARBA" id="ARBA00022670"/>
    </source>
</evidence>
<dbReference type="SUPFAM" id="SSF55486">
    <property type="entry name" value="Metalloproteases ('zincins'), catalytic domain"/>
    <property type="match status" value="1"/>
</dbReference>
<dbReference type="GO" id="GO:0004301">
    <property type="term" value="F:epoxide hydrolase activity"/>
    <property type="evidence" value="ECO:0007669"/>
    <property type="project" value="TreeGrafter"/>
</dbReference>
<keyword evidence="4" id="KW-0963">Cytoplasm</keyword>
<dbReference type="InterPro" id="IPR038502">
    <property type="entry name" value="M1_LTA-4_hydro/amino_C_sf"/>
</dbReference>
<keyword evidence="7 13" id="KW-0479">Metal-binding</keyword>
<dbReference type="CDD" id="cd09599">
    <property type="entry name" value="M1_LTA4H"/>
    <property type="match status" value="1"/>
</dbReference>
<dbReference type="SMART" id="SM01263">
    <property type="entry name" value="Leuk-A4-hydro_C"/>
    <property type="match status" value="1"/>
</dbReference>
<dbReference type="SUPFAM" id="SSF63737">
    <property type="entry name" value="Leukotriene A4 hydrolase N-terminal domain"/>
    <property type="match status" value="1"/>
</dbReference>
<reference evidence="15" key="2">
    <citation type="submission" date="2022-06" db="UniProtKB">
        <authorList>
            <consortium name="EnsemblMetazoa"/>
        </authorList>
    </citation>
    <scope>IDENTIFICATION</scope>
    <source>
        <strain evidence="15">p50T (Dazao)</strain>
    </source>
</reference>
<dbReference type="PRINTS" id="PR00756">
    <property type="entry name" value="ALADIPTASE"/>
</dbReference>
<dbReference type="Pfam" id="PF17900">
    <property type="entry name" value="Peptidase_M1_N"/>
    <property type="match status" value="1"/>
</dbReference>
<evidence type="ECO:0000256" key="13">
    <source>
        <dbReference type="PIRSR" id="PIRSR634015-3"/>
    </source>
</evidence>
<dbReference type="GO" id="GO:0008237">
    <property type="term" value="F:metallopeptidase activity"/>
    <property type="evidence" value="ECO:0007669"/>
    <property type="project" value="UniProtKB-KW"/>
</dbReference>
<dbReference type="Proteomes" id="UP000005204">
    <property type="component" value="Unassembled WGS sequence"/>
</dbReference>
<gene>
    <name evidence="15" type="primary">732953</name>
</gene>
<name>A0A8R2DLU4_BOMMO</name>
<dbReference type="InterPro" id="IPR015211">
    <property type="entry name" value="Peptidase_M1_C"/>
</dbReference>
<feature type="binding site" evidence="13">
    <location>
        <position position="426"/>
    </location>
    <ligand>
        <name>Zn(2+)</name>
        <dbReference type="ChEBI" id="CHEBI:29105"/>
        <note>catalytic</note>
    </ligand>
</feature>
<dbReference type="InterPro" id="IPR042097">
    <property type="entry name" value="Aminopeptidase_N-like_N_sf"/>
</dbReference>
<dbReference type="GO" id="GO:0004177">
    <property type="term" value="F:aminopeptidase activity"/>
    <property type="evidence" value="ECO:0007669"/>
    <property type="project" value="TreeGrafter"/>
</dbReference>
<dbReference type="Gene3D" id="2.60.40.1730">
    <property type="entry name" value="tricorn interacting facor f3 domain"/>
    <property type="match status" value="1"/>
</dbReference>
<dbReference type="GO" id="GO:0005829">
    <property type="term" value="C:cytosol"/>
    <property type="evidence" value="ECO:0007669"/>
    <property type="project" value="TreeGrafter"/>
</dbReference>
<evidence type="ECO:0000256" key="11">
    <source>
        <dbReference type="ARBA" id="ARBA00023288"/>
    </source>
</evidence>
<evidence type="ECO:0000256" key="9">
    <source>
        <dbReference type="ARBA" id="ARBA00022833"/>
    </source>
</evidence>
<sequence>MSFYSKVVTRPFLNNLKTSFFRNKIAFFVPVRLINWKHSKVRHSLINFGLHIKQTRSRFSQVPVMGAFSPLDPSSFSRPEQAVIKHVTLSLNVDFENKVLNGSATLDVDVLQDIGDVVLDSSELTIESIELDGAQLTYKLDDPVPNYGSKLTIQLPKRASSGDKVESSRGISKESSWSEKSKCCSEDTPLTYTGFLYEPQLGGKADVSTSTKSDSLCECCSCTDETYTGNHSGLKIKIKYTTSPSATALQWLQPAQTSGKKHPYLFSQCQPIHARSILPCQDTPFVKFTYDAEVTAPEEFTVLMSALRGESRSTKTTFNQPMPLPSYLLAIAVGVLEHRTLGPRSKVWSEKEEIERSAWEFAEAEKYLQAAERLCGAYEWKQYDLLVLPPSFPYGGMENPCLTFVTPTLLAGDRSQADVLIHEIMHSWTGNLVTNRNFEHFWLNEGFTVFLERKVKASLIEDPIEAKKSRDFHSILGLEELSEAVVSQLGVDNPLTRLVPDLHDVHPDDAFSTVPYEKGSLFLRYLEDLIGGPEVFDDFLRSYLKNFSRKSLDTDEFKAYLFNYFQDNEKLKSVDWETWLYKSGMPPVIPDYDTSMTKPITALVAKINQRNASLISYQDVQTFTPHQIMIFLQELIKHPPLPLDILHTLGAEYKIDSSKNTEILYRWLRLCLRSKDQSILGEVFDFVNHIGRMRYVRPLYRDLYDWEDVRNQAIENFLKNEQYMMHVCAHTVKKDLHLID</sequence>
<feature type="active site" description="Proton acceptor" evidence="12">
    <location>
        <position position="423"/>
    </location>
</feature>
<keyword evidence="5" id="KW-0325">Glycoprotein</keyword>
<feature type="domain" description="Peptidase M1 leukotriene A4 hydrolase/aminopeptidase C-terminal" evidence="14">
    <location>
        <begin position="595"/>
        <end position="736"/>
    </location>
</feature>
<dbReference type="Gene3D" id="1.25.40.320">
    <property type="entry name" value="Peptidase M1, leukotriene A4 hydrolase/aminopeptidase C-terminal domain"/>
    <property type="match status" value="1"/>
</dbReference>
<dbReference type="GO" id="GO:0005886">
    <property type="term" value="C:plasma membrane"/>
    <property type="evidence" value="ECO:0007669"/>
    <property type="project" value="UniProtKB-SubCell"/>
</dbReference>
<dbReference type="GO" id="GO:0006508">
    <property type="term" value="P:proteolysis"/>
    <property type="evidence" value="ECO:0007669"/>
    <property type="project" value="UniProtKB-KW"/>
</dbReference>
<evidence type="ECO:0000256" key="4">
    <source>
        <dbReference type="ARBA" id="ARBA00022490"/>
    </source>
</evidence>
<keyword evidence="5" id="KW-0336">GPI-anchor</keyword>
<dbReference type="SUPFAM" id="SSF48371">
    <property type="entry name" value="ARM repeat"/>
    <property type="match status" value="1"/>
</dbReference>
<dbReference type="InterPro" id="IPR027268">
    <property type="entry name" value="Peptidase_M4/M1_CTD_sf"/>
</dbReference>
<evidence type="ECO:0000256" key="1">
    <source>
        <dbReference type="ARBA" id="ARBA00004496"/>
    </source>
</evidence>
<keyword evidence="10" id="KW-0482">Metalloprotease</keyword>
<protein>
    <recommendedName>
        <fullName evidence="14">Peptidase M1 leukotriene A4 hydrolase/aminopeptidase C-terminal domain-containing protein</fullName>
    </recommendedName>
</protein>
<evidence type="ECO:0000256" key="8">
    <source>
        <dbReference type="ARBA" id="ARBA00022801"/>
    </source>
</evidence>
<dbReference type="PANTHER" id="PTHR45726">
    <property type="entry name" value="LEUKOTRIENE A-4 HYDROLASE"/>
    <property type="match status" value="1"/>
</dbReference>
<feature type="active site" description="Proton donor" evidence="12">
    <location>
        <position position="516"/>
    </location>
</feature>
<keyword evidence="8" id="KW-0378">Hydrolase</keyword>
<keyword evidence="11" id="KW-0449">Lipoprotein</keyword>
<dbReference type="Gene3D" id="1.10.390.10">
    <property type="entry name" value="Neutral Protease Domain 2"/>
    <property type="match status" value="1"/>
</dbReference>
<evidence type="ECO:0000256" key="7">
    <source>
        <dbReference type="ARBA" id="ARBA00022723"/>
    </source>
</evidence>
<feature type="binding site" evidence="13">
    <location>
        <position position="422"/>
    </location>
    <ligand>
        <name>Zn(2+)</name>
        <dbReference type="ChEBI" id="CHEBI:29105"/>
        <note>catalytic</note>
    </ligand>
</feature>
<dbReference type="Pfam" id="PF01433">
    <property type="entry name" value="Peptidase_M1"/>
    <property type="match status" value="1"/>
</dbReference>
<evidence type="ECO:0000256" key="12">
    <source>
        <dbReference type="PIRSR" id="PIRSR634015-1"/>
    </source>
</evidence>
<dbReference type="PANTHER" id="PTHR45726:SF3">
    <property type="entry name" value="LEUKOTRIENE A-4 HYDROLASE"/>
    <property type="match status" value="1"/>
</dbReference>
<dbReference type="GO" id="GO:0043171">
    <property type="term" value="P:peptide catabolic process"/>
    <property type="evidence" value="ECO:0007669"/>
    <property type="project" value="TreeGrafter"/>
</dbReference>
<feature type="binding site" evidence="13">
    <location>
        <position position="445"/>
    </location>
    <ligand>
        <name>Zn(2+)</name>
        <dbReference type="ChEBI" id="CHEBI:29105"/>
        <note>catalytic</note>
    </ligand>
</feature>
<dbReference type="InterPro" id="IPR045357">
    <property type="entry name" value="Aminopeptidase_N-like_N"/>
</dbReference>